<keyword evidence="3" id="KW-1185">Reference proteome</keyword>
<dbReference type="EMBL" id="JBHRTQ010000003">
    <property type="protein sequence ID" value="MFC3173060.1"/>
    <property type="molecule type" value="Genomic_DNA"/>
</dbReference>
<reference evidence="3" key="1">
    <citation type="journal article" date="2019" name="Int. J. Syst. Evol. Microbiol.">
        <title>The Global Catalogue of Microorganisms (GCM) 10K type strain sequencing project: providing services to taxonomists for standard genome sequencing and annotation.</title>
        <authorList>
            <consortium name="The Broad Institute Genomics Platform"/>
            <consortium name="The Broad Institute Genome Sequencing Center for Infectious Disease"/>
            <person name="Wu L."/>
            <person name="Ma J."/>
        </authorList>
    </citation>
    <scope>NUCLEOTIDE SEQUENCE [LARGE SCALE GENOMIC DNA]</scope>
    <source>
        <strain evidence="3">KCTC 42984</strain>
    </source>
</reference>
<proteinExistence type="predicted"/>
<evidence type="ECO:0000313" key="3">
    <source>
        <dbReference type="Proteomes" id="UP001595604"/>
    </source>
</evidence>
<accession>A0ABV7IKE7</accession>
<dbReference type="Proteomes" id="UP001595604">
    <property type="component" value="Unassembled WGS sequence"/>
</dbReference>
<dbReference type="RefSeq" id="WP_379508457.1">
    <property type="nucleotide sequence ID" value="NZ_JBHRTQ010000003.1"/>
</dbReference>
<gene>
    <name evidence="2" type="ORF">ACFOD9_02215</name>
</gene>
<name>A0ABV7IKE7_9SPHN</name>
<evidence type="ECO:0000256" key="1">
    <source>
        <dbReference type="SAM" id="MobiDB-lite"/>
    </source>
</evidence>
<feature type="compositionally biased region" description="Low complexity" evidence="1">
    <location>
        <begin position="49"/>
        <end position="64"/>
    </location>
</feature>
<comment type="caution">
    <text evidence="2">The sequence shown here is derived from an EMBL/GenBank/DDBJ whole genome shotgun (WGS) entry which is preliminary data.</text>
</comment>
<protein>
    <submittedName>
        <fullName evidence="2">Uncharacterized protein</fullName>
    </submittedName>
</protein>
<sequence>MTHRQAIRSILPVIGAVVASVLASGLAPGLAAPALAAVLVDARGASVQGPEAARPGHAPAGAPARRGERTVMVDAPGGGTNLRTTATALWVDGVERPR</sequence>
<evidence type="ECO:0000313" key="2">
    <source>
        <dbReference type="EMBL" id="MFC3173060.1"/>
    </source>
</evidence>
<feature type="region of interest" description="Disordered" evidence="1">
    <location>
        <begin position="48"/>
        <end position="80"/>
    </location>
</feature>
<organism evidence="2 3">
    <name type="scientific">Novosphingobium bradum</name>
    <dbReference type="NCBI Taxonomy" id="1737444"/>
    <lineage>
        <taxon>Bacteria</taxon>
        <taxon>Pseudomonadati</taxon>
        <taxon>Pseudomonadota</taxon>
        <taxon>Alphaproteobacteria</taxon>
        <taxon>Sphingomonadales</taxon>
        <taxon>Sphingomonadaceae</taxon>
        <taxon>Novosphingobium</taxon>
    </lineage>
</organism>